<keyword evidence="1" id="KW-1133">Transmembrane helix</keyword>
<organism evidence="2 3">
    <name type="scientific">Ignicoccus hospitalis (strain KIN4/I / DSM 18386 / JCM 14125)</name>
    <dbReference type="NCBI Taxonomy" id="453591"/>
    <lineage>
        <taxon>Archaea</taxon>
        <taxon>Thermoproteota</taxon>
        <taxon>Thermoprotei</taxon>
        <taxon>Desulfurococcales</taxon>
        <taxon>Desulfurococcaceae</taxon>
        <taxon>Ignicoccus</taxon>
    </lineage>
</organism>
<dbReference type="Proteomes" id="UP000000262">
    <property type="component" value="Chromosome"/>
</dbReference>
<proteinExistence type="predicted"/>
<keyword evidence="1" id="KW-0812">Transmembrane</keyword>
<evidence type="ECO:0000313" key="3">
    <source>
        <dbReference type="Proteomes" id="UP000000262"/>
    </source>
</evidence>
<dbReference type="AlphaFoldDB" id="A8ABP8"/>
<gene>
    <name evidence="2" type="ordered locus">Igni_1173</name>
</gene>
<feature type="transmembrane region" description="Helical" evidence="1">
    <location>
        <begin position="12"/>
        <end position="34"/>
    </location>
</feature>
<name>A8ABP8_IGNH4</name>
<protein>
    <submittedName>
        <fullName evidence="2">Uncharacterized protein</fullName>
    </submittedName>
</protein>
<dbReference type="OrthoDB" id="386423at2157"/>
<dbReference type="EMBL" id="CP000816">
    <property type="protein sequence ID" value="ABU82350.1"/>
    <property type="molecule type" value="Genomic_DNA"/>
</dbReference>
<keyword evidence="1" id="KW-0472">Membrane</keyword>
<sequence>MSSPQKVQINKKLLVLASVAVAVIAGLGITFLVLSSKPPKAEVTQQERFGAPAEEVPKVSVEYPLEFVELEGAATAQPLTYPDEDGTAFLFVNTINETQEIWTIKGNKVVGKFEIKGPVVPVFDPRKGESATLDGKLLLGVNGTLYAIYGDEAEPLGKYAHSPDARVGIFVKKNDVYAWEVREEKLGNDTWVYCTLYDVLKDKVASNITFNLGANVSATNPLPDLLDGDGCLVLWLRKMSPIMYYHYKGKGGEAKGEEDLIKMKVATFAPIFLENEPYSSKPYFMLISLGERGTFVLRFHDILDNETVLYSLPGIYNFVGVGDYLGNGYVGDALFLVATRRGFEAYIFDVNNMYQNFTIGKLEPAVAVATGISLEPKVKRVFGLGNFTNTTITIKSNVGELKFKVKNVPQEVSSLFITLTMGKRTCYTAVVNPTVGGLTTQQQVIKGKVYLASGCWG</sequence>
<dbReference type="GeneID" id="5561768"/>
<evidence type="ECO:0000313" key="2">
    <source>
        <dbReference type="EMBL" id="ABU82350.1"/>
    </source>
</evidence>
<dbReference type="RefSeq" id="WP_012123314.1">
    <property type="nucleotide sequence ID" value="NC_009776.1"/>
</dbReference>
<keyword evidence="3" id="KW-1185">Reference proteome</keyword>
<reference evidence="2 3" key="1">
    <citation type="journal article" date="2008" name="Genome Biol.">
        <title>A genomic analysis of the archaeal system Ignicoccus hospitalis-Nanoarchaeum equitans.</title>
        <authorList>
            <person name="Podar M."/>
            <person name="Anderson I."/>
            <person name="Makarova K.S."/>
            <person name="Elkins J.G."/>
            <person name="Ivanova N."/>
            <person name="Wall M.A."/>
            <person name="Lykidis A."/>
            <person name="Mavromatis K."/>
            <person name="Sun H."/>
            <person name="Hudson M.E."/>
            <person name="Chen W."/>
            <person name="Deciu C."/>
            <person name="Hutchison D."/>
            <person name="Eads J.R."/>
            <person name="Anderson A."/>
            <person name="Fernandes F."/>
            <person name="Szeto E."/>
            <person name="Lapidus A."/>
            <person name="Kyrpides N.C."/>
            <person name="Saier M.H.Jr."/>
            <person name="Richardson P.M."/>
            <person name="Rachel R."/>
            <person name="Huber H."/>
            <person name="Eisen J.A."/>
            <person name="Koonin E.V."/>
            <person name="Keller M."/>
            <person name="Stetter K.O."/>
        </authorList>
    </citation>
    <scope>NUCLEOTIDE SEQUENCE [LARGE SCALE GENOMIC DNA]</scope>
    <source>
        <strain evidence="3">KIN4/I / DSM 18386 / JCM 14125</strain>
    </source>
</reference>
<evidence type="ECO:0000256" key="1">
    <source>
        <dbReference type="SAM" id="Phobius"/>
    </source>
</evidence>
<dbReference type="HOGENOM" id="CLU_598012_0_0_2"/>
<dbReference type="STRING" id="453591.Igni_1173"/>
<dbReference type="KEGG" id="iho:Igni_1173"/>
<accession>A8ABP8</accession>